<organism evidence="1 2">
    <name type="scientific">Streptomyces acidiscabies</name>
    <dbReference type="NCBI Taxonomy" id="42234"/>
    <lineage>
        <taxon>Bacteria</taxon>
        <taxon>Bacillati</taxon>
        <taxon>Actinomycetota</taxon>
        <taxon>Actinomycetes</taxon>
        <taxon>Kitasatosporales</taxon>
        <taxon>Streptomycetaceae</taxon>
        <taxon>Streptomyces</taxon>
    </lineage>
</organism>
<proteinExistence type="predicted"/>
<dbReference type="Proteomes" id="UP000037151">
    <property type="component" value="Unassembled WGS sequence"/>
</dbReference>
<sequence length="109" mass="11415">MPAASGSLCAAWAAARFAVALGMSRGIDNWASEIASDAWVSHVPESLLKSLRRSVAFARSAAQVRKASAPSPFHATHCGRTFSSSAMLRISVAAVFRRLAAPLTTPAFA</sequence>
<reference evidence="2" key="1">
    <citation type="submission" date="2014-07" db="EMBL/GenBank/DDBJ databases">
        <title>Genome sequencing of plant-pathogenic Streptomyces species.</title>
        <authorList>
            <person name="Harrison J."/>
            <person name="Sapp M."/>
            <person name="Thwaites R."/>
            <person name="Studholme D.J."/>
        </authorList>
    </citation>
    <scope>NUCLEOTIDE SEQUENCE [LARGE SCALE GENOMIC DNA]</scope>
    <source>
        <strain evidence="2">NCPPB 4445</strain>
    </source>
</reference>
<dbReference type="AlphaFoldDB" id="A0A0L0KBE3"/>
<accession>A0A0L0KBE3</accession>
<name>A0A0L0KBE3_9ACTN</name>
<comment type="caution">
    <text evidence="1">The sequence shown here is derived from an EMBL/GenBank/DDBJ whole genome shotgun (WGS) entry which is preliminary data.</text>
</comment>
<protein>
    <submittedName>
        <fullName evidence="1">Uncharacterized protein</fullName>
    </submittedName>
</protein>
<dbReference type="EMBL" id="JPPY01000099">
    <property type="protein sequence ID" value="KND35113.1"/>
    <property type="molecule type" value="Genomic_DNA"/>
</dbReference>
<gene>
    <name evidence="1" type="ORF">IQ63_15160</name>
</gene>
<evidence type="ECO:0000313" key="2">
    <source>
        <dbReference type="Proteomes" id="UP000037151"/>
    </source>
</evidence>
<dbReference type="OrthoDB" id="9982640at2"/>
<evidence type="ECO:0000313" key="1">
    <source>
        <dbReference type="EMBL" id="KND35113.1"/>
    </source>
</evidence>
<dbReference type="RefSeq" id="WP_050371143.1">
    <property type="nucleotide sequence ID" value="NZ_KQ257818.1"/>
</dbReference>